<dbReference type="GeneID" id="75185902"/>
<evidence type="ECO:0000313" key="6">
    <source>
        <dbReference type="Proteomes" id="UP000298111"/>
    </source>
</evidence>
<dbReference type="GO" id="GO:0050660">
    <property type="term" value="F:flavin adenine dinucleotide binding"/>
    <property type="evidence" value="ECO:0007669"/>
    <property type="project" value="InterPro"/>
</dbReference>
<gene>
    <name evidence="5" type="ORF">D8771_13590</name>
</gene>
<dbReference type="Pfam" id="PF08028">
    <property type="entry name" value="Acyl-CoA_dh_2"/>
    <property type="match status" value="1"/>
</dbReference>
<sequence length="402" mass="43519">MTVTQTGRPAAVPNTAEDILAAVRALVPLLRDRSAQIEQLRRLPADVVELVRATGVFRMGFGTEFGGPALTAAEQTRVLEELSYGDSSVGWCAMVGMDSGLFATYLSPTAVREMFPTLDVSTAGMLAPAGRAERVPGGYRLSGHWSFGSGIAHADWVFAGAHTTTGGELDRDARGKPNWRVLLLPPGEVELTDTWHATGLAGSGSMDYEIDGVFVPEERTFSFREPRSRTGPLSTPDLQMRKMPGVPLGAARAALDQVRQAARRCTDPATGRPWSEEPRVQLVLAECQAELSAARHAVHRSLEHRWNRLAAGLTQADLTPDERVETMLARVRAFRGARAVVRRLGDLAATASLLDPAPLDRRLRDLETMCQHFMAQDQIIQSAGAFLLGGAPRNPLVLGILD</sequence>
<dbReference type="GO" id="GO:0033539">
    <property type="term" value="P:fatty acid beta-oxidation using acyl-CoA dehydrogenase"/>
    <property type="evidence" value="ECO:0007669"/>
    <property type="project" value="TreeGrafter"/>
</dbReference>
<accession>A0A8H1LDF6</accession>
<dbReference type="GO" id="GO:0003995">
    <property type="term" value="F:acyl-CoA dehydrogenase activity"/>
    <property type="evidence" value="ECO:0007669"/>
    <property type="project" value="TreeGrafter"/>
</dbReference>
<feature type="domain" description="Acyl-CoA dehydrogenase/oxidase N-terminal" evidence="3">
    <location>
        <begin position="30"/>
        <end position="103"/>
    </location>
</feature>
<evidence type="ECO:0000313" key="5">
    <source>
        <dbReference type="EMBL" id="TGG83923.1"/>
    </source>
</evidence>
<dbReference type="SUPFAM" id="SSF56645">
    <property type="entry name" value="Acyl-CoA dehydrogenase NM domain-like"/>
    <property type="match status" value="1"/>
</dbReference>
<dbReference type="InterPro" id="IPR013107">
    <property type="entry name" value="Acyl-CoA_DH_C"/>
</dbReference>
<evidence type="ECO:0000256" key="2">
    <source>
        <dbReference type="ARBA" id="ARBA00049661"/>
    </source>
</evidence>
<dbReference type="EMBL" id="RCIY01000053">
    <property type="protein sequence ID" value="TGG83923.1"/>
    <property type="molecule type" value="Genomic_DNA"/>
</dbReference>
<dbReference type="PIRSF" id="PIRSF016578">
    <property type="entry name" value="HsaA"/>
    <property type="match status" value="1"/>
</dbReference>
<comment type="similarity">
    <text evidence="2">Belongs to the HpaH/HsaA monooxygenase family.</text>
</comment>
<dbReference type="InterPro" id="IPR036250">
    <property type="entry name" value="AcylCo_DH-like_C"/>
</dbReference>
<dbReference type="Gene3D" id="2.40.110.10">
    <property type="entry name" value="Butyryl-CoA Dehydrogenase, subunit A, domain 2"/>
    <property type="match status" value="1"/>
</dbReference>
<evidence type="ECO:0000259" key="4">
    <source>
        <dbReference type="Pfam" id="PF08028"/>
    </source>
</evidence>
<dbReference type="InterPro" id="IPR013786">
    <property type="entry name" value="AcylCoA_DH/ox_N"/>
</dbReference>
<organism evidence="5 6">
    <name type="scientific">Streptomyces albus</name>
    <dbReference type="NCBI Taxonomy" id="1888"/>
    <lineage>
        <taxon>Bacteria</taxon>
        <taxon>Bacillati</taxon>
        <taxon>Actinomycetota</taxon>
        <taxon>Actinomycetes</taxon>
        <taxon>Kitasatosporales</taxon>
        <taxon>Streptomycetaceae</taxon>
        <taxon>Streptomyces</taxon>
    </lineage>
</organism>
<dbReference type="GO" id="GO:0005737">
    <property type="term" value="C:cytoplasm"/>
    <property type="evidence" value="ECO:0007669"/>
    <property type="project" value="TreeGrafter"/>
</dbReference>
<dbReference type="InterPro" id="IPR037069">
    <property type="entry name" value="AcylCoA_DH/ox_N_sf"/>
</dbReference>
<dbReference type="InterPro" id="IPR046373">
    <property type="entry name" value="Acyl-CoA_Oxase/DH_mid-dom_sf"/>
</dbReference>
<dbReference type="PANTHER" id="PTHR48083:SF5">
    <property type="entry name" value="NRGC PROTEIN"/>
    <property type="match status" value="1"/>
</dbReference>
<dbReference type="RefSeq" id="WP_031176469.1">
    <property type="nucleotide sequence ID" value="NZ_BBQG01000013.1"/>
</dbReference>
<proteinExistence type="inferred from homology"/>
<feature type="domain" description="Acyl-CoA dehydrogenase C-terminal" evidence="4">
    <location>
        <begin position="247"/>
        <end position="376"/>
    </location>
</feature>
<dbReference type="PANTHER" id="PTHR48083">
    <property type="entry name" value="MEDIUM-CHAIN SPECIFIC ACYL-COA DEHYDROGENASE, MITOCHONDRIAL-RELATED"/>
    <property type="match status" value="1"/>
</dbReference>
<comment type="caution">
    <text evidence="5">The sequence shown here is derived from an EMBL/GenBank/DDBJ whole genome shotgun (WGS) entry which is preliminary data.</text>
</comment>
<name>A0A8H1LDF6_9ACTN</name>
<dbReference type="InterPro" id="IPR009100">
    <property type="entry name" value="AcylCoA_DH/oxidase_NM_dom_sf"/>
</dbReference>
<dbReference type="Gene3D" id="1.10.540.10">
    <property type="entry name" value="Acyl-CoA dehydrogenase/oxidase, N-terminal domain"/>
    <property type="match status" value="1"/>
</dbReference>
<dbReference type="Gene3D" id="1.20.140.10">
    <property type="entry name" value="Butyryl-CoA Dehydrogenase, subunit A, domain 3"/>
    <property type="match status" value="1"/>
</dbReference>
<reference evidence="5 6" key="1">
    <citation type="submission" date="2018-10" db="EMBL/GenBank/DDBJ databases">
        <title>Isolation of pseudouridimycin from Streptomyces albus DSM 40763.</title>
        <authorList>
            <person name="Rosenqvist P."/>
            <person name="Metsae-Ketelae M."/>
            <person name="Virta P."/>
        </authorList>
    </citation>
    <scope>NUCLEOTIDE SEQUENCE [LARGE SCALE GENOMIC DNA]</scope>
    <source>
        <strain evidence="5 6">DSM 40763</strain>
    </source>
</reference>
<dbReference type="SUPFAM" id="SSF47203">
    <property type="entry name" value="Acyl-CoA dehydrogenase C-terminal domain-like"/>
    <property type="match status" value="1"/>
</dbReference>
<dbReference type="InterPro" id="IPR050741">
    <property type="entry name" value="Acyl-CoA_dehydrogenase"/>
</dbReference>
<evidence type="ECO:0000259" key="3">
    <source>
        <dbReference type="Pfam" id="PF02771"/>
    </source>
</evidence>
<dbReference type="AlphaFoldDB" id="A0A8H1LDF6"/>
<dbReference type="Proteomes" id="UP000298111">
    <property type="component" value="Unassembled WGS sequence"/>
</dbReference>
<dbReference type="Pfam" id="PF02771">
    <property type="entry name" value="Acyl-CoA_dh_N"/>
    <property type="match status" value="1"/>
</dbReference>
<evidence type="ECO:0000256" key="1">
    <source>
        <dbReference type="ARBA" id="ARBA00023002"/>
    </source>
</evidence>
<keyword evidence="1" id="KW-0560">Oxidoreductase</keyword>
<protein>
    <submittedName>
        <fullName evidence="5">Acyl-CoA dehydrogenase</fullName>
    </submittedName>
</protein>